<feature type="compositionally biased region" description="Polar residues" evidence="1">
    <location>
        <begin position="638"/>
        <end position="657"/>
    </location>
</feature>
<feature type="compositionally biased region" description="Polar residues" evidence="1">
    <location>
        <begin position="431"/>
        <end position="443"/>
    </location>
</feature>
<feature type="compositionally biased region" description="Low complexity" evidence="1">
    <location>
        <begin position="451"/>
        <end position="460"/>
    </location>
</feature>
<feature type="domain" description="CID" evidence="2">
    <location>
        <begin position="1"/>
        <end position="151"/>
    </location>
</feature>
<feature type="region of interest" description="Disordered" evidence="1">
    <location>
        <begin position="279"/>
        <end position="469"/>
    </location>
</feature>
<feature type="compositionally biased region" description="Gly residues" evidence="1">
    <location>
        <begin position="587"/>
        <end position="601"/>
    </location>
</feature>
<proteinExistence type="predicted"/>
<reference evidence="4" key="1">
    <citation type="submission" date="2024-04" db="EMBL/GenBank/DDBJ databases">
        <authorList>
            <person name="Shaw F."/>
            <person name="Minotto A."/>
        </authorList>
    </citation>
    <scope>NUCLEOTIDE SEQUENCE [LARGE SCALE GENOMIC DNA]</scope>
</reference>
<protein>
    <recommendedName>
        <fullName evidence="2">CID domain-containing protein</fullName>
    </recommendedName>
</protein>
<dbReference type="InterPro" id="IPR006569">
    <property type="entry name" value="CID_dom"/>
</dbReference>
<feature type="compositionally biased region" description="Pro residues" evidence="1">
    <location>
        <begin position="279"/>
        <end position="289"/>
    </location>
</feature>
<dbReference type="Pfam" id="PF04818">
    <property type="entry name" value="CID"/>
    <property type="match status" value="1"/>
</dbReference>
<feature type="compositionally biased region" description="Basic and acidic residues" evidence="1">
    <location>
        <begin position="347"/>
        <end position="372"/>
    </location>
</feature>
<feature type="compositionally biased region" description="Low complexity" evidence="1">
    <location>
        <begin position="181"/>
        <end position="198"/>
    </location>
</feature>
<dbReference type="InterPro" id="IPR008942">
    <property type="entry name" value="ENTH_VHS"/>
</dbReference>
<gene>
    <name evidence="3" type="ORF">GFSPODELE1_LOCUS9672</name>
</gene>
<dbReference type="EMBL" id="OZ037951">
    <property type="protein sequence ID" value="CAL1714232.1"/>
    <property type="molecule type" value="Genomic_DNA"/>
</dbReference>
<dbReference type="Proteomes" id="UP001497453">
    <property type="component" value="Chromosome 8"/>
</dbReference>
<feature type="compositionally biased region" description="Basic and acidic residues" evidence="1">
    <location>
        <begin position="290"/>
        <end position="332"/>
    </location>
</feature>
<feature type="compositionally biased region" description="Low complexity" evidence="1">
    <location>
        <begin position="398"/>
        <end position="407"/>
    </location>
</feature>
<feature type="compositionally biased region" description="Basic and acidic residues" evidence="1">
    <location>
        <begin position="604"/>
        <end position="613"/>
    </location>
</feature>
<sequence length="700" mass="76591">MSSLETFESTLKDVVQAKRLSQSKMKKLTDNALKCMKYDTQLVSTLYRTHKTLSTASKISSLYVFDALARAARHQVIKQDVKVDSKSEKGNCATFLLKIEGVLDGLFQDMASLDHPDAREKTKKILDIWVKSNTFPPDVLERLSKLVKEVTEQDSNKFVSVATADPRQQTTPPVAVPTPPQQVAASTPQLPAAPTATPTTDVQSTLLALLSQAANAVASNGQTTANTPAPVAISQLDANQLALFQQLAQSAKAGSAVPTQPLPLPVSLVPSATANVPPVAPPNGGPPQPYRDDHFGFGRRDPKYDRFDGPERARDRDDYYDDRRNFRGDFRGRFPRGGFRGRGAGRGRWDEREQYTDRNREREWNSPSEGRHSRSRSPPRNRFAGRRDVRPYSPPRRPSTSQMSGAPPMTPGPPTLTGRKDEFGRDLRLDSPTQATPPGTTPHQLKPPSIPISTSVVSVDSTEKPSQPILADHSASAQIESNYPVASSSSYSSTIPSVASQDKLGLDVFDLTTFNPMEPSSWEALGKAWAVTNGYLPSQEELMQYIMGGNMFPVTSQYGVQQQGDHWSGHEENWNRPQTNRGRGRGRGSFGHGNSRGGQWGYSGDRRGDDRGTDAVMLGGGEEMESSYDTGYEGAAWQEQQQQSGTWSNDSRGQSVPSEEDTSQAEHLSPTGGAPTGRMQRVGDKWVFVRGEAATTEVTS</sequence>
<dbReference type="SUPFAM" id="SSF48464">
    <property type="entry name" value="ENTH/VHS domain"/>
    <property type="match status" value="1"/>
</dbReference>
<dbReference type="Gene3D" id="1.25.40.90">
    <property type="match status" value="1"/>
</dbReference>
<evidence type="ECO:0000313" key="3">
    <source>
        <dbReference type="EMBL" id="CAL1714232.1"/>
    </source>
</evidence>
<evidence type="ECO:0000313" key="4">
    <source>
        <dbReference type="Proteomes" id="UP001497453"/>
    </source>
</evidence>
<evidence type="ECO:0000259" key="2">
    <source>
        <dbReference type="PROSITE" id="PS51391"/>
    </source>
</evidence>
<evidence type="ECO:0000256" key="1">
    <source>
        <dbReference type="SAM" id="MobiDB-lite"/>
    </source>
</evidence>
<organism evidence="3 4">
    <name type="scientific">Somion occarium</name>
    <dbReference type="NCBI Taxonomy" id="3059160"/>
    <lineage>
        <taxon>Eukaryota</taxon>
        <taxon>Fungi</taxon>
        <taxon>Dikarya</taxon>
        <taxon>Basidiomycota</taxon>
        <taxon>Agaricomycotina</taxon>
        <taxon>Agaricomycetes</taxon>
        <taxon>Polyporales</taxon>
        <taxon>Cerrenaceae</taxon>
        <taxon>Somion</taxon>
    </lineage>
</organism>
<dbReference type="SMART" id="SM00582">
    <property type="entry name" value="RPR"/>
    <property type="match status" value="1"/>
</dbReference>
<dbReference type="PROSITE" id="PS51391">
    <property type="entry name" value="CID"/>
    <property type="match status" value="1"/>
</dbReference>
<feature type="compositionally biased region" description="Basic and acidic residues" evidence="1">
    <location>
        <begin position="418"/>
        <end position="429"/>
    </location>
</feature>
<feature type="region of interest" description="Disordered" evidence="1">
    <location>
        <begin position="158"/>
        <end position="198"/>
    </location>
</feature>
<accession>A0ABP1E3X0</accession>
<keyword evidence="4" id="KW-1185">Reference proteome</keyword>
<name>A0ABP1E3X0_9APHY</name>
<feature type="region of interest" description="Disordered" evidence="1">
    <location>
        <begin position="564"/>
        <end position="683"/>
    </location>
</feature>